<evidence type="ECO:0000313" key="10">
    <source>
        <dbReference type="EMBL" id="KAK6755290.1"/>
    </source>
</evidence>
<keyword evidence="6 9" id="KW-0812">Transmembrane</keyword>
<evidence type="ECO:0000313" key="11">
    <source>
        <dbReference type="Proteomes" id="UP001303046"/>
    </source>
</evidence>
<dbReference type="InterPro" id="IPR009357">
    <property type="entry name" value="Riboflavin_transptr"/>
</dbReference>
<evidence type="ECO:0000256" key="3">
    <source>
        <dbReference type="ARBA" id="ARBA00006366"/>
    </source>
</evidence>
<accession>A0ABR1DY44</accession>
<comment type="caution">
    <text evidence="10">The sequence shown here is derived from an EMBL/GenBank/DDBJ whole genome shotgun (WGS) entry which is preliminary data.</text>
</comment>
<feature type="transmembrane region" description="Helical" evidence="9">
    <location>
        <begin position="78"/>
        <end position="102"/>
    </location>
</feature>
<dbReference type="PANTHER" id="PTHR12929">
    <property type="entry name" value="SOLUTE CARRIER FAMILY 52"/>
    <property type="match status" value="1"/>
</dbReference>
<evidence type="ECO:0000256" key="7">
    <source>
        <dbReference type="ARBA" id="ARBA00022989"/>
    </source>
</evidence>
<gene>
    <name evidence="10" type="primary">Necator_chrV.g18745</name>
    <name evidence="10" type="ORF">RB195_013954</name>
</gene>
<evidence type="ECO:0000256" key="9">
    <source>
        <dbReference type="RuleBase" id="RU368035"/>
    </source>
</evidence>
<evidence type="ECO:0000256" key="8">
    <source>
        <dbReference type="ARBA" id="ARBA00023136"/>
    </source>
</evidence>
<dbReference type="EMBL" id="JAVFWL010000005">
    <property type="protein sequence ID" value="KAK6755290.1"/>
    <property type="molecule type" value="Genomic_DNA"/>
</dbReference>
<name>A0ABR1DY44_NECAM</name>
<keyword evidence="8 9" id="KW-0472">Membrane</keyword>
<comment type="subcellular location">
    <subcellularLocation>
        <location evidence="2 9">Cell membrane</location>
        <topology evidence="2 9">Multi-pass membrane protein</topology>
    </subcellularLocation>
</comment>
<comment type="caution">
    <text evidence="9">Lacks conserved residue(s) required for the propagation of feature annotation.</text>
</comment>
<sequence length="103" mass="11784">MELSMPIIQLTLGIRIRLKRRRCEVMGTSRFILVLVVIFGSCTWIGTNSVWMQLPMLTSELPEGWNLPSFLSVVVQDVYHYSVTLSNVMMPAASFLSFFVILR</sequence>
<organism evidence="10 11">
    <name type="scientific">Necator americanus</name>
    <name type="common">Human hookworm</name>
    <dbReference type="NCBI Taxonomy" id="51031"/>
    <lineage>
        <taxon>Eukaryota</taxon>
        <taxon>Metazoa</taxon>
        <taxon>Ecdysozoa</taxon>
        <taxon>Nematoda</taxon>
        <taxon>Chromadorea</taxon>
        <taxon>Rhabditida</taxon>
        <taxon>Rhabditina</taxon>
        <taxon>Rhabditomorpha</taxon>
        <taxon>Strongyloidea</taxon>
        <taxon>Ancylostomatidae</taxon>
        <taxon>Bunostominae</taxon>
        <taxon>Necator</taxon>
    </lineage>
</organism>
<dbReference type="Pfam" id="PF06237">
    <property type="entry name" value="SLC52_ribofla_tr"/>
    <property type="match status" value="1"/>
</dbReference>
<reference evidence="10 11" key="1">
    <citation type="submission" date="2023-08" db="EMBL/GenBank/DDBJ databases">
        <title>A Necator americanus chromosomal reference genome.</title>
        <authorList>
            <person name="Ilik V."/>
            <person name="Petrzelkova K.J."/>
            <person name="Pardy F."/>
            <person name="Fuh T."/>
            <person name="Niatou-Singa F.S."/>
            <person name="Gouil Q."/>
            <person name="Baker L."/>
            <person name="Ritchie M.E."/>
            <person name="Jex A.R."/>
            <person name="Gazzola D."/>
            <person name="Li H."/>
            <person name="Toshio Fujiwara R."/>
            <person name="Zhan B."/>
            <person name="Aroian R.V."/>
            <person name="Pafco B."/>
            <person name="Schwarz E.M."/>
        </authorList>
    </citation>
    <scope>NUCLEOTIDE SEQUENCE [LARGE SCALE GENOMIC DNA]</scope>
    <source>
        <strain evidence="10 11">Aroian</strain>
        <tissue evidence="10">Whole animal</tissue>
    </source>
</reference>
<comment type="function">
    <text evidence="9">Plasma membrane transporter mediating the uptake by cells of the water soluble vitamin B2/riboflavin that plays a key role in biochemical oxidation-reduction reactions of the carbohydrate, lipid, and amino acid metabolism.</text>
</comment>
<protein>
    <recommendedName>
        <fullName evidence="9">Riboflavin transporter</fullName>
    </recommendedName>
</protein>
<evidence type="ECO:0000256" key="2">
    <source>
        <dbReference type="ARBA" id="ARBA00004651"/>
    </source>
</evidence>
<keyword evidence="5 9" id="KW-1003">Cell membrane</keyword>
<feature type="transmembrane region" description="Helical" evidence="9">
    <location>
        <begin position="25"/>
        <end position="46"/>
    </location>
</feature>
<dbReference type="Proteomes" id="UP001303046">
    <property type="component" value="Unassembled WGS sequence"/>
</dbReference>
<evidence type="ECO:0000256" key="4">
    <source>
        <dbReference type="ARBA" id="ARBA00022448"/>
    </source>
</evidence>
<proteinExistence type="inferred from homology"/>
<evidence type="ECO:0000256" key="5">
    <source>
        <dbReference type="ARBA" id="ARBA00022475"/>
    </source>
</evidence>
<comment type="catalytic activity">
    <reaction evidence="1 9">
        <text>riboflavin(in) = riboflavin(out)</text>
        <dbReference type="Rhea" id="RHEA:35015"/>
        <dbReference type="ChEBI" id="CHEBI:57986"/>
    </reaction>
</comment>
<keyword evidence="7 9" id="KW-1133">Transmembrane helix</keyword>
<keyword evidence="11" id="KW-1185">Reference proteome</keyword>
<evidence type="ECO:0000256" key="6">
    <source>
        <dbReference type="ARBA" id="ARBA00022692"/>
    </source>
</evidence>
<comment type="similarity">
    <text evidence="3 9">Belongs to the riboflavin transporter family.</text>
</comment>
<evidence type="ECO:0000256" key="1">
    <source>
        <dbReference type="ARBA" id="ARBA00000215"/>
    </source>
</evidence>
<keyword evidence="4 9" id="KW-0813">Transport</keyword>
<dbReference type="PANTHER" id="PTHR12929:SF10">
    <property type="entry name" value="RIBOFLAVIN TRANSPORTER"/>
    <property type="match status" value="1"/>
</dbReference>